<feature type="compositionally biased region" description="Basic residues" evidence="1">
    <location>
        <begin position="261"/>
        <end position="282"/>
    </location>
</feature>
<evidence type="ECO:0000256" key="1">
    <source>
        <dbReference type="SAM" id="MobiDB-lite"/>
    </source>
</evidence>
<sequence>MSISETSASELASFLLEKTPSRTSKNTKKKSSKKKPTSSSRKSVKSIIKEINEVSIADDCLIEDEFFNSIYETSTEQQQETQSAFPTKPSKEKKAEKKALKDLSNETLSEMEAFDLLDEIKVNKKEKKSKKEKKVKLQQLALPQITDSKMIRIDEDLALLSQKTLAMYSQQMDIKTKLIEEMGSTENNLQSAFAVLHDYIESFVEYYDSICKAINIDDENGLLAECVSKRMEILVLSKKANKLNKEKKFLVNNSKEVSQAKKQKKSKSKSKASSTKTKKKAKKQVEAKQKKKKT</sequence>
<evidence type="ECO:0000313" key="2">
    <source>
        <dbReference type="EMBL" id="SGZ41370.1"/>
    </source>
</evidence>
<feature type="compositionally biased region" description="Basic and acidic residues" evidence="1">
    <location>
        <begin position="89"/>
        <end position="99"/>
    </location>
</feature>
<feature type="region of interest" description="Disordered" evidence="1">
    <location>
        <begin position="14"/>
        <end position="45"/>
    </location>
</feature>
<reference evidence="3" key="1">
    <citation type="submission" date="2016-11" db="EMBL/GenBank/DDBJ databases">
        <authorList>
            <person name="Guldener U."/>
        </authorList>
    </citation>
    <scope>NUCLEOTIDE SEQUENCE [LARGE SCALE GENOMIC DNA]</scope>
</reference>
<feature type="region of interest" description="Disordered" evidence="1">
    <location>
        <begin position="254"/>
        <end position="294"/>
    </location>
</feature>
<dbReference type="AlphaFoldDB" id="A0A1L0B4R2"/>
<feature type="compositionally biased region" description="Low complexity" evidence="1">
    <location>
        <begin position="73"/>
        <end position="83"/>
    </location>
</feature>
<organism evidence="2 3">
    <name type="scientific">Hanseniaspora guilliermondii</name>
    <dbReference type="NCBI Taxonomy" id="56406"/>
    <lineage>
        <taxon>Eukaryota</taxon>
        <taxon>Fungi</taxon>
        <taxon>Dikarya</taxon>
        <taxon>Ascomycota</taxon>
        <taxon>Saccharomycotina</taxon>
        <taxon>Saccharomycetes</taxon>
        <taxon>Saccharomycodales</taxon>
        <taxon>Saccharomycodaceae</taxon>
        <taxon>Hanseniaspora</taxon>
    </lineage>
</organism>
<dbReference type="EMBL" id="FQNF01000097">
    <property type="protein sequence ID" value="SGZ41370.1"/>
    <property type="molecule type" value="Genomic_DNA"/>
</dbReference>
<accession>A0A1L0B4R2</accession>
<dbReference type="OrthoDB" id="10463980at2759"/>
<dbReference type="Proteomes" id="UP000183365">
    <property type="component" value="Unassembled WGS sequence"/>
</dbReference>
<evidence type="ECO:0000313" key="3">
    <source>
        <dbReference type="Proteomes" id="UP000183365"/>
    </source>
</evidence>
<proteinExistence type="predicted"/>
<protein>
    <submittedName>
        <fullName evidence="2">Uncharacterized protein</fullName>
    </submittedName>
</protein>
<dbReference type="VEuPathDB" id="FungiDB:HGUI_03571"/>
<gene>
    <name evidence="2" type="ORF">HGUI_03571</name>
</gene>
<name>A0A1L0B4R2_9ASCO</name>
<feature type="region of interest" description="Disordered" evidence="1">
    <location>
        <begin position="73"/>
        <end position="99"/>
    </location>
</feature>
<feature type="compositionally biased region" description="Basic residues" evidence="1">
    <location>
        <begin position="25"/>
        <end position="36"/>
    </location>
</feature>
<keyword evidence="3" id="KW-1185">Reference proteome</keyword>